<sequence>MNNIIGIQRRLWSEGCLVVMMASAGPSPGSSPCWPSSPAQMNNIFMKLNVYNAKSRLGQSQAEVGLATHDIHPNFKLENTSKRDGRRYIEVVKGLTPFGDHGTVNETKNYSTFKDQSLVAGKILIDTIDTKPIEETLTIKFGARTFKVRVSEDAKEILEMSTEQISDYGSDEDSLNTKDGENYVSEEGKWEDGAGNGYDGKDLEENDSFVPEFQSENQSKYQLESQKNNHSPQIESNRPYMGSATGVDFFTSR</sequence>
<protein>
    <submittedName>
        <fullName evidence="1">Uncharacterized protein</fullName>
    </submittedName>
</protein>
<organism evidence="1 2">
    <name type="scientific">Arctium lappa</name>
    <name type="common">Greater burdock</name>
    <name type="synonym">Lappa major</name>
    <dbReference type="NCBI Taxonomy" id="4217"/>
    <lineage>
        <taxon>Eukaryota</taxon>
        <taxon>Viridiplantae</taxon>
        <taxon>Streptophyta</taxon>
        <taxon>Embryophyta</taxon>
        <taxon>Tracheophyta</taxon>
        <taxon>Spermatophyta</taxon>
        <taxon>Magnoliopsida</taxon>
        <taxon>eudicotyledons</taxon>
        <taxon>Gunneridae</taxon>
        <taxon>Pentapetalae</taxon>
        <taxon>asterids</taxon>
        <taxon>campanulids</taxon>
        <taxon>Asterales</taxon>
        <taxon>Asteraceae</taxon>
        <taxon>Carduoideae</taxon>
        <taxon>Cardueae</taxon>
        <taxon>Arctiinae</taxon>
        <taxon>Arctium</taxon>
    </lineage>
</organism>
<keyword evidence="2" id="KW-1185">Reference proteome</keyword>
<proteinExistence type="predicted"/>
<dbReference type="Proteomes" id="UP001055879">
    <property type="component" value="Linkage Group LG06"/>
</dbReference>
<name>A0ACB9B7K5_ARCLA</name>
<reference evidence="1 2" key="2">
    <citation type="journal article" date="2022" name="Mol. Ecol. Resour.">
        <title>The genomes of chicory, endive, great burdock and yacon provide insights into Asteraceae paleo-polyploidization history and plant inulin production.</title>
        <authorList>
            <person name="Fan W."/>
            <person name="Wang S."/>
            <person name="Wang H."/>
            <person name="Wang A."/>
            <person name="Jiang F."/>
            <person name="Liu H."/>
            <person name="Zhao H."/>
            <person name="Xu D."/>
            <person name="Zhang Y."/>
        </authorList>
    </citation>
    <scope>NUCLEOTIDE SEQUENCE [LARGE SCALE GENOMIC DNA]</scope>
    <source>
        <strain evidence="2">cv. Niubang</strain>
    </source>
</reference>
<dbReference type="EMBL" id="CM042052">
    <property type="protein sequence ID" value="KAI3718412.1"/>
    <property type="molecule type" value="Genomic_DNA"/>
</dbReference>
<evidence type="ECO:0000313" key="1">
    <source>
        <dbReference type="EMBL" id="KAI3718412.1"/>
    </source>
</evidence>
<evidence type="ECO:0000313" key="2">
    <source>
        <dbReference type="Proteomes" id="UP001055879"/>
    </source>
</evidence>
<reference evidence="2" key="1">
    <citation type="journal article" date="2022" name="Mol. Ecol. Resour.">
        <title>The genomes of chicory, endive, great burdock and yacon provide insights into Asteraceae palaeo-polyploidization history and plant inulin production.</title>
        <authorList>
            <person name="Fan W."/>
            <person name="Wang S."/>
            <person name="Wang H."/>
            <person name="Wang A."/>
            <person name="Jiang F."/>
            <person name="Liu H."/>
            <person name="Zhao H."/>
            <person name="Xu D."/>
            <person name="Zhang Y."/>
        </authorList>
    </citation>
    <scope>NUCLEOTIDE SEQUENCE [LARGE SCALE GENOMIC DNA]</scope>
    <source>
        <strain evidence="2">cv. Niubang</strain>
    </source>
</reference>
<gene>
    <name evidence="1" type="ORF">L6452_19282</name>
</gene>
<accession>A0ACB9B7K5</accession>
<comment type="caution">
    <text evidence="1">The sequence shown here is derived from an EMBL/GenBank/DDBJ whole genome shotgun (WGS) entry which is preliminary data.</text>
</comment>